<dbReference type="EMBL" id="JAIQCV010000011">
    <property type="protein sequence ID" value="KAH1046339.1"/>
    <property type="molecule type" value="Genomic_DNA"/>
</dbReference>
<dbReference type="AlphaFoldDB" id="A0A9D3ZLE1"/>
<sequence>MALIRLDARHIFDFQLQMIEDQIIEMYMHNLSTRALHVIEQHLQETGYPALINTLVER</sequence>
<evidence type="ECO:0000313" key="1">
    <source>
        <dbReference type="EMBL" id="KAH1046339.1"/>
    </source>
</evidence>
<reference evidence="1 2" key="1">
    <citation type="journal article" date="2021" name="Plant Biotechnol. J.">
        <title>Multi-omics assisted identification of the key and species-specific regulatory components of drought-tolerant mechanisms in Gossypium stocksii.</title>
        <authorList>
            <person name="Yu D."/>
            <person name="Ke L."/>
            <person name="Zhang D."/>
            <person name="Wu Y."/>
            <person name="Sun Y."/>
            <person name="Mei J."/>
            <person name="Sun J."/>
            <person name="Sun Y."/>
        </authorList>
    </citation>
    <scope>NUCLEOTIDE SEQUENCE [LARGE SCALE GENOMIC DNA]</scope>
    <source>
        <strain evidence="2">cv. E1</strain>
        <tissue evidence="1">Leaf</tissue>
    </source>
</reference>
<comment type="caution">
    <text evidence="1">The sequence shown here is derived from an EMBL/GenBank/DDBJ whole genome shotgun (WGS) entry which is preliminary data.</text>
</comment>
<protein>
    <submittedName>
        <fullName evidence="1">Uncharacterized protein</fullName>
    </submittedName>
</protein>
<accession>A0A9D3ZLE1</accession>
<evidence type="ECO:0000313" key="2">
    <source>
        <dbReference type="Proteomes" id="UP000828251"/>
    </source>
</evidence>
<proteinExistence type="predicted"/>
<keyword evidence="2" id="KW-1185">Reference proteome</keyword>
<dbReference type="Proteomes" id="UP000828251">
    <property type="component" value="Unassembled WGS sequence"/>
</dbReference>
<name>A0A9D3ZLE1_9ROSI</name>
<gene>
    <name evidence="1" type="ORF">J1N35_037123</name>
</gene>
<organism evidence="1 2">
    <name type="scientific">Gossypium stocksii</name>
    <dbReference type="NCBI Taxonomy" id="47602"/>
    <lineage>
        <taxon>Eukaryota</taxon>
        <taxon>Viridiplantae</taxon>
        <taxon>Streptophyta</taxon>
        <taxon>Embryophyta</taxon>
        <taxon>Tracheophyta</taxon>
        <taxon>Spermatophyta</taxon>
        <taxon>Magnoliopsida</taxon>
        <taxon>eudicotyledons</taxon>
        <taxon>Gunneridae</taxon>
        <taxon>Pentapetalae</taxon>
        <taxon>rosids</taxon>
        <taxon>malvids</taxon>
        <taxon>Malvales</taxon>
        <taxon>Malvaceae</taxon>
        <taxon>Malvoideae</taxon>
        <taxon>Gossypium</taxon>
    </lineage>
</organism>